<evidence type="ECO:0000256" key="1">
    <source>
        <dbReference type="PROSITE-ProRule" id="PRU00169"/>
    </source>
</evidence>
<dbReference type="EMBL" id="FPIZ01000019">
    <property type="protein sequence ID" value="SFW81198.1"/>
    <property type="molecule type" value="Genomic_DNA"/>
</dbReference>
<name>A0A1K1SA70_9BACT</name>
<dbReference type="OrthoDB" id="1646880at2"/>
<dbReference type="SMART" id="SM00850">
    <property type="entry name" value="LytTR"/>
    <property type="match status" value="1"/>
</dbReference>
<proteinExistence type="predicted"/>
<evidence type="ECO:0000313" key="7">
    <source>
        <dbReference type="Proteomes" id="UP001326715"/>
    </source>
</evidence>
<evidence type="ECO:0000259" key="3">
    <source>
        <dbReference type="PROSITE" id="PS50930"/>
    </source>
</evidence>
<evidence type="ECO:0000313" key="5">
    <source>
        <dbReference type="EMBL" id="WQG86990.1"/>
    </source>
</evidence>
<keyword evidence="1" id="KW-0597">Phosphoprotein</keyword>
<evidence type="ECO:0000259" key="2">
    <source>
        <dbReference type="PROSITE" id="PS50110"/>
    </source>
</evidence>
<feature type="domain" description="Response regulatory" evidence="2">
    <location>
        <begin position="4"/>
        <end position="115"/>
    </location>
</feature>
<dbReference type="RefSeq" id="WP_072364083.1">
    <property type="nucleotide sequence ID" value="NZ_CP139972.1"/>
</dbReference>
<dbReference type="Gene3D" id="2.40.50.1020">
    <property type="entry name" value="LytTr DNA-binding domain"/>
    <property type="match status" value="1"/>
</dbReference>
<dbReference type="Proteomes" id="UP000183788">
    <property type="component" value="Unassembled WGS sequence"/>
</dbReference>
<feature type="domain" description="HTH LytTR-type" evidence="3">
    <location>
        <begin position="132"/>
        <end position="230"/>
    </location>
</feature>
<dbReference type="PANTHER" id="PTHR37299:SF1">
    <property type="entry name" value="STAGE 0 SPORULATION PROTEIN A HOMOLOG"/>
    <property type="match status" value="1"/>
</dbReference>
<dbReference type="Proteomes" id="UP001326715">
    <property type="component" value="Chromosome"/>
</dbReference>
<dbReference type="EMBL" id="CP140154">
    <property type="protein sequence ID" value="WQG86990.1"/>
    <property type="molecule type" value="Genomic_DNA"/>
</dbReference>
<keyword evidence="5" id="KW-0238">DNA-binding</keyword>
<evidence type="ECO:0000313" key="6">
    <source>
        <dbReference type="Proteomes" id="UP000183788"/>
    </source>
</evidence>
<dbReference type="InterPro" id="IPR001789">
    <property type="entry name" value="Sig_transdc_resp-reg_receiver"/>
</dbReference>
<dbReference type="SUPFAM" id="SSF52172">
    <property type="entry name" value="CheY-like"/>
    <property type="match status" value="1"/>
</dbReference>
<dbReference type="PANTHER" id="PTHR37299">
    <property type="entry name" value="TRANSCRIPTIONAL REGULATOR-RELATED"/>
    <property type="match status" value="1"/>
</dbReference>
<reference evidence="5 7" key="2">
    <citation type="submission" date="2023-11" db="EMBL/GenBank/DDBJ databases">
        <title>MicrobeMod: A computational toolkit for identifying prokaryotic methylation and restriction-modification with nanopore sequencing.</title>
        <authorList>
            <person name="Crits-Christoph A."/>
            <person name="Kang S.C."/>
            <person name="Lee H."/>
            <person name="Ostrov N."/>
        </authorList>
    </citation>
    <scope>NUCLEOTIDE SEQUENCE [LARGE SCALE GENOMIC DNA]</scope>
    <source>
        <strain evidence="5 7">ATCC 23090</strain>
    </source>
</reference>
<dbReference type="Pfam" id="PF00072">
    <property type="entry name" value="Response_reg"/>
    <property type="match status" value="1"/>
</dbReference>
<gene>
    <name evidence="4" type="ORF">SAMN05661012_05063</name>
    <name evidence="5" type="ORF">SR876_18900</name>
</gene>
<keyword evidence="7" id="KW-1185">Reference proteome</keyword>
<dbReference type="GO" id="GO:0003677">
    <property type="term" value="F:DNA binding"/>
    <property type="evidence" value="ECO:0007669"/>
    <property type="project" value="UniProtKB-KW"/>
</dbReference>
<feature type="modified residue" description="4-aspartylphosphate" evidence="1">
    <location>
        <position position="55"/>
    </location>
</feature>
<dbReference type="PROSITE" id="PS50930">
    <property type="entry name" value="HTH_LYTTR"/>
    <property type="match status" value="1"/>
</dbReference>
<dbReference type="Pfam" id="PF04397">
    <property type="entry name" value="LytTR"/>
    <property type="match status" value="1"/>
</dbReference>
<reference evidence="4 6" key="1">
    <citation type="submission" date="2016-11" db="EMBL/GenBank/DDBJ databases">
        <authorList>
            <person name="Jaros S."/>
            <person name="Januszkiewicz K."/>
            <person name="Wedrychowicz H."/>
        </authorList>
    </citation>
    <scope>NUCLEOTIDE SEQUENCE [LARGE SCALE GENOMIC DNA]</scope>
    <source>
        <strain evidence="4 6">DSM 784</strain>
    </source>
</reference>
<evidence type="ECO:0000313" key="4">
    <source>
        <dbReference type="EMBL" id="SFW81198.1"/>
    </source>
</evidence>
<sequence>MIIQAIAIDDELPALTLISNFCERIDFIRLQQTFNKPEEALQYIQQSPADLLFLDINMPGMPGTDLYKSITQQPMVIFTTAHSEYAVEGFNLNAVDYLLKPFTFERFQQAVQKAQAQLQYQQSLQKNEQQQLVLRVDYGLTRIELKDILFIEGLDDYLKIHLHNQPPLVIRMTMKVMSEKLPAHSFVRVHRSYIVPLSKIDQVRNKTILIGTQEIPVGNSYEANFHARFK</sequence>
<dbReference type="STRING" id="1004.SAMN05661012_05063"/>
<dbReference type="AlphaFoldDB" id="A0A1K1SA70"/>
<dbReference type="InterPro" id="IPR046947">
    <property type="entry name" value="LytR-like"/>
</dbReference>
<accession>A0A1K1SA70</accession>
<dbReference type="GO" id="GO:0000156">
    <property type="term" value="F:phosphorelay response regulator activity"/>
    <property type="evidence" value="ECO:0007669"/>
    <property type="project" value="InterPro"/>
</dbReference>
<protein>
    <submittedName>
        <fullName evidence="5">LytTR family DNA-binding domain-containing protein</fullName>
    </submittedName>
    <submittedName>
        <fullName evidence="4">Two component transcriptional regulator, LytTR family</fullName>
    </submittedName>
</protein>
<dbReference type="InterPro" id="IPR011006">
    <property type="entry name" value="CheY-like_superfamily"/>
</dbReference>
<dbReference type="SMART" id="SM00448">
    <property type="entry name" value="REC"/>
    <property type="match status" value="1"/>
</dbReference>
<organism evidence="4 6">
    <name type="scientific">Chitinophaga sancti</name>
    <dbReference type="NCBI Taxonomy" id="1004"/>
    <lineage>
        <taxon>Bacteria</taxon>
        <taxon>Pseudomonadati</taxon>
        <taxon>Bacteroidota</taxon>
        <taxon>Chitinophagia</taxon>
        <taxon>Chitinophagales</taxon>
        <taxon>Chitinophagaceae</taxon>
        <taxon>Chitinophaga</taxon>
    </lineage>
</organism>
<dbReference type="PROSITE" id="PS50110">
    <property type="entry name" value="RESPONSE_REGULATORY"/>
    <property type="match status" value="1"/>
</dbReference>
<dbReference type="Gene3D" id="3.40.50.2300">
    <property type="match status" value="1"/>
</dbReference>
<dbReference type="InterPro" id="IPR007492">
    <property type="entry name" value="LytTR_DNA-bd_dom"/>
</dbReference>